<dbReference type="Pfam" id="PF00941">
    <property type="entry name" value="FAD_binding_5"/>
    <property type="match status" value="1"/>
</dbReference>
<dbReference type="SUPFAM" id="SSF56176">
    <property type="entry name" value="FAD-binding/transporter-associated domain-like"/>
    <property type="match status" value="1"/>
</dbReference>
<dbReference type="InterPro" id="IPR016166">
    <property type="entry name" value="FAD-bd_PCMH"/>
</dbReference>
<sequence>MKTFAYEKAATPEAAVAASIGDIDTAGAKFIAGGTNLLDLMKLQVETPDKLVDISRLDLAKVEEREDGGLTIGALVPNSDLAADRRVVAKYEVLSRALLAGASGQLRNKASTGGNLLQRTRCYYFYDTAAACNKREPGSGCSAIGGFNRILAVLGTSEHCIATHPSDMAVAMRALDATIVTLKADGDRRRISIHDFYRLPGDTPQIETVLEAGELITHIELPAPPKGKQEYRKVRDRASYAFALVSVAAVVDVEDGVIASASLAFGGLGPMPWRNPAVEAALVGKAPTDEAFEAAATALLADAKGYGSNDFKIPLARRTLIATLRNVTGA</sequence>
<reference evidence="4 5" key="1">
    <citation type="submission" date="2017-08" db="EMBL/GenBank/DDBJ databases">
        <title>Infants hospitalized years apart are colonized by the same room-sourced microbial strains.</title>
        <authorList>
            <person name="Brooks B."/>
            <person name="Olm M.R."/>
            <person name="Firek B.A."/>
            <person name="Baker R."/>
            <person name="Thomas B.C."/>
            <person name="Morowitz M.J."/>
            <person name="Banfield J.F."/>
        </authorList>
    </citation>
    <scope>NUCLEOTIDE SEQUENCE [LARGE SCALE GENOMIC DNA]</scope>
    <source>
        <strain evidence="4">S2_018_000_R3_119</strain>
    </source>
</reference>
<keyword evidence="1" id="KW-0285">Flavoprotein</keyword>
<dbReference type="InterPro" id="IPR036683">
    <property type="entry name" value="CO_DH_flav_C_dom_sf"/>
</dbReference>
<dbReference type="Proteomes" id="UP000249555">
    <property type="component" value="Unassembled WGS sequence"/>
</dbReference>
<organism evidence="4 5">
    <name type="scientific">Sphingomonas taxi</name>
    <dbReference type="NCBI Taxonomy" id="1549858"/>
    <lineage>
        <taxon>Bacteria</taxon>
        <taxon>Pseudomonadati</taxon>
        <taxon>Pseudomonadota</taxon>
        <taxon>Alphaproteobacteria</taxon>
        <taxon>Sphingomonadales</taxon>
        <taxon>Sphingomonadaceae</taxon>
        <taxon>Sphingomonas</taxon>
    </lineage>
</organism>
<gene>
    <name evidence="4" type="ORF">DI640_13780</name>
</gene>
<dbReference type="PANTHER" id="PTHR42659:SF5">
    <property type="entry name" value="ALDEHYDE OXIDOREDUCTASE FAD-BINDING SUBUNIT PAOB"/>
    <property type="match status" value="1"/>
</dbReference>
<dbReference type="AlphaFoldDB" id="A0A2W4YQJ9"/>
<dbReference type="EMBL" id="QFMX01000017">
    <property type="protein sequence ID" value="PZO72033.1"/>
    <property type="molecule type" value="Genomic_DNA"/>
</dbReference>
<dbReference type="InterPro" id="IPR016169">
    <property type="entry name" value="FAD-bd_PCMH_sub2"/>
</dbReference>
<dbReference type="PROSITE" id="PS51387">
    <property type="entry name" value="FAD_PCMH"/>
    <property type="match status" value="1"/>
</dbReference>
<proteinExistence type="predicted"/>
<evidence type="ECO:0000259" key="3">
    <source>
        <dbReference type="PROSITE" id="PS51387"/>
    </source>
</evidence>
<dbReference type="GO" id="GO:0071949">
    <property type="term" value="F:FAD binding"/>
    <property type="evidence" value="ECO:0007669"/>
    <property type="project" value="InterPro"/>
</dbReference>
<dbReference type="Gene3D" id="3.30.465.10">
    <property type="match status" value="2"/>
</dbReference>
<feature type="domain" description="FAD-binding PCMH-type" evidence="3">
    <location>
        <begin position="1"/>
        <end position="226"/>
    </location>
</feature>
<dbReference type="InterPro" id="IPR002346">
    <property type="entry name" value="Mopterin_DH_FAD-bd"/>
</dbReference>
<keyword evidence="2" id="KW-0274">FAD</keyword>
<dbReference type="SUPFAM" id="SSF55447">
    <property type="entry name" value="CO dehydrogenase flavoprotein C-terminal domain-like"/>
    <property type="match status" value="1"/>
</dbReference>
<dbReference type="SMART" id="SM01092">
    <property type="entry name" value="CO_deh_flav_C"/>
    <property type="match status" value="1"/>
</dbReference>
<dbReference type="Gene3D" id="3.30.390.50">
    <property type="entry name" value="CO dehydrogenase flavoprotein, C-terminal domain"/>
    <property type="match status" value="1"/>
</dbReference>
<dbReference type="InterPro" id="IPR051312">
    <property type="entry name" value="Diverse_Substr_Oxidored"/>
</dbReference>
<dbReference type="InterPro" id="IPR036318">
    <property type="entry name" value="FAD-bd_PCMH-like_sf"/>
</dbReference>
<dbReference type="Pfam" id="PF03450">
    <property type="entry name" value="CO_deh_flav_C"/>
    <property type="match status" value="1"/>
</dbReference>
<dbReference type="GO" id="GO:0016491">
    <property type="term" value="F:oxidoreductase activity"/>
    <property type="evidence" value="ECO:0007669"/>
    <property type="project" value="InterPro"/>
</dbReference>
<accession>A0A2W4YQJ9</accession>
<evidence type="ECO:0000313" key="5">
    <source>
        <dbReference type="Proteomes" id="UP000249555"/>
    </source>
</evidence>
<dbReference type="PANTHER" id="PTHR42659">
    <property type="entry name" value="XANTHINE DEHYDROGENASE SUBUNIT C-RELATED"/>
    <property type="match status" value="1"/>
</dbReference>
<evidence type="ECO:0000313" key="4">
    <source>
        <dbReference type="EMBL" id="PZO72033.1"/>
    </source>
</evidence>
<protein>
    <submittedName>
        <fullName evidence="4">Xanthine dehydrogenase</fullName>
    </submittedName>
</protein>
<evidence type="ECO:0000256" key="2">
    <source>
        <dbReference type="ARBA" id="ARBA00022827"/>
    </source>
</evidence>
<name>A0A2W4YQJ9_9SPHN</name>
<comment type="caution">
    <text evidence="4">The sequence shown here is derived from an EMBL/GenBank/DDBJ whole genome shotgun (WGS) entry which is preliminary data.</text>
</comment>
<dbReference type="InterPro" id="IPR005107">
    <property type="entry name" value="CO_DH_flav_C"/>
</dbReference>
<dbReference type="Gene3D" id="3.30.43.10">
    <property type="entry name" value="Uridine Diphospho-n-acetylenolpyruvylglucosamine Reductase, domain 2"/>
    <property type="match status" value="1"/>
</dbReference>
<dbReference type="InterPro" id="IPR016167">
    <property type="entry name" value="FAD-bd_PCMH_sub1"/>
</dbReference>
<evidence type="ECO:0000256" key="1">
    <source>
        <dbReference type="ARBA" id="ARBA00022630"/>
    </source>
</evidence>